<evidence type="ECO:0000256" key="4">
    <source>
        <dbReference type="ARBA" id="ARBA00022692"/>
    </source>
</evidence>
<dbReference type="InterPro" id="IPR004089">
    <property type="entry name" value="MCPsignal_dom"/>
</dbReference>
<dbReference type="SUPFAM" id="SSF58104">
    <property type="entry name" value="Methyl-accepting chemotaxis protein (MCP) signaling domain"/>
    <property type="match status" value="1"/>
</dbReference>
<evidence type="ECO:0000259" key="11">
    <source>
        <dbReference type="PROSITE" id="PS50111"/>
    </source>
</evidence>
<keyword evidence="6 10" id="KW-0472">Membrane</keyword>
<dbReference type="AlphaFoldDB" id="A0A2V2N4D5"/>
<dbReference type="CDD" id="cd11386">
    <property type="entry name" value="MCP_signal"/>
    <property type="match status" value="1"/>
</dbReference>
<dbReference type="Gene3D" id="3.30.450.20">
    <property type="entry name" value="PAS domain"/>
    <property type="match status" value="1"/>
</dbReference>
<evidence type="ECO:0000259" key="12">
    <source>
        <dbReference type="PROSITE" id="PS50885"/>
    </source>
</evidence>
<dbReference type="Gene3D" id="1.10.287.950">
    <property type="entry name" value="Methyl-accepting chemotaxis protein"/>
    <property type="match status" value="1"/>
</dbReference>
<dbReference type="Pfam" id="PF00672">
    <property type="entry name" value="HAMP"/>
    <property type="match status" value="1"/>
</dbReference>
<evidence type="ECO:0000256" key="8">
    <source>
        <dbReference type="ARBA" id="ARBA00029447"/>
    </source>
</evidence>
<comment type="caution">
    <text evidence="13">The sequence shown here is derived from an EMBL/GenBank/DDBJ whole genome shotgun (WGS) entry which is preliminary data.</text>
</comment>
<keyword evidence="5 10" id="KW-1133">Transmembrane helix</keyword>
<dbReference type="Pfam" id="PF00015">
    <property type="entry name" value="MCPsignal"/>
    <property type="match status" value="1"/>
</dbReference>
<feature type="domain" description="HAMP" evidence="12">
    <location>
        <begin position="322"/>
        <end position="374"/>
    </location>
</feature>
<comment type="similarity">
    <text evidence="8">Belongs to the methyl-accepting chemotaxis (MCP) protein family.</text>
</comment>
<comment type="subcellular location">
    <subcellularLocation>
        <location evidence="1">Cell membrane</location>
        <topology evidence="1">Multi-pass membrane protein</topology>
    </subcellularLocation>
</comment>
<dbReference type="InterPro" id="IPR003660">
    <property type="entry name" value="HAMP_dom"/>
</dbReference>
<evidence type="ECO:0000313" key="13">
    <source>
        <dbReference type="EMBL" id="PWR70361.1"/>
    </source>
</evidence>
<dbReference type="PROSITE" id="PS50885">
    <property type="entry name" value="HAMP"/>
    <property type="match status" value="1"/>
</dbReference>
<dbReference type="SUPFAM" id="SSF158472">
    <property type="entry name" value="HAMP domain-like"/>
    <property type="match status" value="1"/>
</dbReference>
<keyword evidence="3" id="KW-0145">Chemotaxis</keyword>
<name>A0A2V2N4D5_9EURY</name>
<dbReference type="SUPFAM" id="SSF103190">
    <property type="entry name" value="Sensory domain-like"/>
    <property type="match status" value="1"/>
</dbReference>
<feature type="transmembrane region" description="Helical" evidence="10">
    <location>
        <begin position="297"/>
        <end position="321"/>
    </location>
</feature>
<dbReference type="PROSITE" id="PS50111">
    <property type="entry name" value="CHEMOTAXIS_TRANSDUC_2"/>
    <property type="match status" value="1"/>
</dbReference>
<dbReference type="Gene3D" id="6.10.340.10">
    <property type="match status" value="1"/>
</dbReference>
<keyword evidence="7 9" id="KW-0807">Transducer</keyword>
<dbReference type="GO" id="GO:0007165">
    <property type="term" value="P:signal transduction"/>
    <property type="evidence" value="ECO:0007669"/>
    <property type="project" value="UniProtKB-KW"/>
</dbReference>
<evidence type="ECO:0000256" key="2">
    <source>
        <dbReference type="ARBA" id="ARBA00022475"/>
    </source>
</evidence>
<dbReference type="GO" id="GO:0005886">
    <property type="term" value="C:plasma membrane"/>
    <property type="evidence" value="ECO:0007669"/>
    <property type="project" value="UniProtKB-SubCell"/>
</dbReference>
<dbReference type="SMART" id="SM00304">
    <property type="entry name" value="HAMP"/>
    <property type="match status" value="1"/>
</dbReference>
<evidence type="ECO:0008006" key="15">
    <source>
        <dbReference type="Google" id="ProtNLM"/>
    </source>
</evidence>
<evidence type="ECO:0000313" key="14">
    <source>
        <dbReference type="Proteomes" id="UP000245657"/>
    </source>
</evidence>
<sequence length="812" mass="86348">MKRRLSEVEIMRKIEFKSIKTKLIVSMVALVLVSCIILASVSAINARNTVEGKMHGTYNAVGLNSAGQMTLILQEGLDLVNMVATRPASIDLLTIEQKSGINQEKRTISNTGFKTSADRTSDAFDNVMLVNLAGDVISSNKPENIGKSYKDIPLFTEGQKGNYISTPYLDDKKVPTLGYATNVIDSENKTVGVVLVTTPMESVEKIVLDPSGLGSTGKGMIVDLNQGGLIISHVSGSTDAFLNKKAKIDMIQEGKLNYWNNFMGENVLGSRYAVKEKPGWFLVYMEDQGDALKDINAMIMMMIIITILIIIAGIAFAYYLARSIATPIIALSKASDDLALGDVNQEITYVSPDELGTLADSFRRMIENFKGKTQVASALSVGDLNVTVPVASDKDSLGLAMSQMKDTITDMVTTVKRIATEAEAGHLQERGDTALFNGEYQNIISGLNNTLDSVINPVNEAMRLAGSYAEGDYTDRIDENLVVKGDFIPFKEALNQIGIAGSVAIGGVKSEVESLTAGMEETTASAEEVAGATNTVAQSSTTVSTLAERSGNGIIQSLKAMEDLSNTVTEVATKAEQASALAKQTVELSEKGATLAGKAEKGMEGIMLSVDETNEIITDITGQMEEIGKIVDVITGISEQTGLLALNAAIEAARAGDAGMGFAVVADEVKSLALESQKSAENIASIIGNLQKKSQLVSDSMKTSATEVKAGNSAVTETLDVFNEIVMAINEVHHNMMEVAGATEEQAAAVEEITASVHEVGNLVQKTAEEAVGSAAATEEVTASIDQISRAISEASSSIQRISEEMNRFTTA</sequence>
<evidence type="ECO:0000256" key="1">
    <source>
        <dbReference type="ARBA" id="ARBA00004651"/>
    </source>
</evidence>
<dbReference type="Pfam" id="PF18947">
    <property type="entry name" value="HAMP_2"/>
    <property type="match status" value="1"/>
</dbReference>
<dbReference type="GO" id="GO:0004888">
    <property type="term" value="F:transmembrane signaling receptor activity"/>
    <property type="evidence" value="ECO:0007669"/>
    <property type="project" value="InterPro"/>
</dbReference>
<dbReference type="Gene3D" id="1.20.120.1530">
    <property type="match status" value="1"/>
</dbReference>
<evidence type="ECO:0000256" key="6">
    <source>
        <dbReference type="ARBA" id="ARBA00023136"/>
    </source>
</evidence>
<protein>
    <recommendedName>
        <fullName evidence="15">Methyl-accepting chemotaxis protein</fullName>
    </recommendedName>
</protein>
<dbReference type="SMART" id="SM00283">
    <property type="entry name" value="MA"/>
    <property type="match status" value="1"/>
</dbReference>
<reference evidence="13 14" key="1">
    <citation type="submission" date="2018-05" db="EMBL/GenBank/DDBJ databases">
        <title>Draft genome of Methanospirillum lacunae Ki8-1.</title>
        <authorList>
            <person name="Dueholm M.S."/>
            <person name="Nielsen P.H."/>
            <person name="Bakmann L.F."/>
            <person name="Otzen D.E."/>
        </authorList>
    </citation>
    <scope>NUCLEOTIDE SEQUENCE [LARGE SCALE GENOMIC DNA]</scope>
    <source>
        <strain evidence="13 14">Ki8-1</strain>
    </source>
</reference>
<accession>A0A2V2N4D5</accession>
<keyword evidence="14" id="KW-1185">Reference proteome</keyword>
<evidence type="ECO:0000256" key="3">
    <source>
        <dbReference type="ARBA" id="ARBA00022500"/>
    </source>
</evidence>
<dbReference type="InterPro" id="IPR029151">
    <property type="entry name" value="Sensor-like_sf"/>
</dbReference>
<dbReference type="PRINTS" id="PR00260">
    <property type="entry name" value="CHEMTRNSDUCR"/>
</dbReference>
<evidence type="ECO:0000256" key="10">
    <source>
        <dbReference type="SAM" id="Phobius"/>
    </source>
</evidence>
<evidence type="ECO:0000256" key="5">
    <source>
        <dbReference type="ARBA" id="ARBA00022989"/>
    </source>
</evidence>
<dbReference type="CDD" id="cd06225">
    <property type="entry name" value="HAMP"/>
    <property type="match status" value="1"/>
</dbReference>
<gene>
    <name evidence="13" type="ORF">DK846_14875</name>
</gene>
<keyword evidence="4 10" id="KW-0812">Transmembrane</keyword>
<dbReference type="PANTHER" id="PTHR32089:SF112">
    <property type="entry name" value="LYSOZYME-LIKE PROTEIN-RELATED"/>
    <property type="match status" value="1"/>
</dbReference>
<proteinExistence type="inferred from homology"/>
<dbReference type="EMBL" id="QGMY01000014">
    <property type="protein sequence ID" value="PWR70361.1"/>
    <property type="molecule type" value="Genomic_DNA"/>
</dbReference>
<dbReference type="PANTHER" id="PTHR32089">
    <property type="entry name" value="METHYL-ACCEPTING CHEMOTAXIS PROTEIN MCPB"/>
    <property type="match status" value="1"/>
</dbReference>
<organism evidence="13 14">
    <name type="scientific">Methanospirillum lacunae</name>
    <dbReference type="NCBI Taxonomy" id="668570"/>
    <lineage>
        <taxon>Archaea</taxon>
        <taxon>Methanobacteriati</taxon>
        <taxon>Methanobacteriota</taxon>
        <taxon>Stenosarchaea group</taxon>
        <taxon>Methanomicrobia</taxon>
        <taxon>Methanomicrobiales</taxon>
        <taxon>Methanospirillaceae</taxon>
        <taxon>Methanospirillum</taxon>
    </lineage>
</organism>
<dbReference type="Proteomes" id="UP000245657">
    <property type="component" value="Unassembled WGS sequence"/>
</dbReference>
<dbReference type="InterPro" id="IPR004090">
    <property type="entry name" value="Chemotax_Me-accpt_rcpt"/>
</dbReference>
<dbReference type="GO" id="GO:0006935">
    <property type="term" value="P:chemotaxis"/>
    <property type="evidence" value="ECO:0007669"/>
    <property type="project" value="UniProtKB-KW"/>
</dbReference>
<dbReference type="InterPro" id="IPR033479">
    <property type="entry name" value="dCache_1"/>
</dbReference>
<dbReference type="Pfam" id="PF02743">
    <property type="entry name" value="dCache_1"/>
    <property type="match status" value="1"/>
</dbReference>
<feature type="domain" description="Methyl-accepting transducer" evidence="11">
    <location>
        <begin position="525"/>
        <end position="761"/>
    </location>
</feature>
<dbReference type="PROSITE" id="PS51257">
    <property type="entry name" value="PROKAR_LIPOPROTEIN"/>
    <property type="match status" value="1"/>
</dbReference>
<keyword evidence="2" id="KW-1003">Cell membrane</keyword>
<evidence type="ECO:0000256" key="7">
    <source>
        <dbReference type="ARBA" id="ARBA00023224"/>
    </source>
</evidence>
<evidence type="ECO:0000256" key="9">
    <source>
        <dbReference type="PROSITE-ProRule" id="PRU00284"/>
    </source>
</evidence>